<dbReference type="EMBL" id="LAZR01013324">
    <property type="protein sequence ID" value="KKM22483.1"/>
    <property type="molecule type" value="Genomic_DNA"/>
</dbReference>
<dbReference type="AlphaFoldDB" id="A0A0F9KJX4"/>
<reference evidence="2" key="1">
    <citation type="journal article" date="2015" name="Nature">
        <title>Complex archaea that bridge the gap between prokaryotes and eukaryotes.</title>
        <authorList>
            <person name="Spang A."/>
            <person name="Saw J.H."/>
            <person name="Jorgensen S.L."/>
            <person name="Zaremba-Niedzwiedzka K."/>
            <person name="Martijn J."/>
            <person name="Lind A.E."/>
            <person name="van Eijk R."/>
            <person name="Schleper C."/>
            <person name="Guy L."/>
            <person name="Ettema T.J."/>
        </authorList>
    </citation>
    <scope>NUCLEOTIDE SEQUENCE</scope>
</reference>
<protein>
    <submittedName>
        <fullName evidence="2">Uncharacterized protein</fullName>
    </submittedName>
</protein>
<evidence type="ECO:0000313" key="2">
    <source>
        <dbReference type="EMBL" id="KKM22483.1"/>
    </source>
</evidence>
<feature type="region of interest" description="Disordered" evidence="1">
    <location>
        <begin position="163"/>
        <end position="182"/>
    </location>
</feature>
<proteinExistence type="predicted"/>
<name>A0A0F9KJX4_9ZZZZ</name>
<accession>A0A0F9KJX4</accession>
<organism evidence="2">
    <name type="scientific">marine sediment metagenome</name>
    <dbReference type="NCBI Taxonomy" id="412755"/>
    <lineage>
        <taxon>unclassified sequences</taxon>
        <taxon>metagenomes</taxon>
        <taxon>ecological metagenomes</taxon>
    </lineage>
</organism>
<sequence>MAAFSKGDVLDLATVTQHWKVTTTAVNTPVELKALKLAAGGTGLAKAVHTTLMATGGGGGTSATPTDHGGLTGLGDTADHAWATLVDGTRAFTGNQSMGSNKLTSLTAGSASGEAVEYDQLLAQAERAELQALISYNNALIGLERIKGTTLMQRNISLAAESAIEGRPLPRRKPATRPKPGG</sequence>
<evidence type="ECO:0000256" key="1">
    <source>
        <dbReference type="SAM" id="MobiDB-lite"/>
    </source>
</evidence>
<gene>
    <name evidence="2" type="ORF">LCGC14_1624900</name>
</gene>
<comment type="caution">
    <text evidence="2">The sequence shown here is derived from an EMBL/GenBank/DDBJ whole genome shotgun (WGS) entry which is preliminary data.</text>
</comment>